<feature type="domain" description="Cas12f1-like TNB" evidence="2">
    <location>
        <begin position="38"/>
        <end position="96"/>
    </location>
</feature>
<organism evidence="3 4">
    <name type="scientific">Mucor saturninus</name>
    <dbReference type="NCBI Taxonomy" id="64648"/>
    <lineage>
        <taxon>Eukaryota</taxon>
        <taxon>Fungi</taxon>
        <taxon>Fungi incertae sedis</taxon>
        <taxon>Mucoromycota</taxon>
        <taxon>Mucoromycotina</taxon>
        <taxon>Mucoromycetes</taxon>
        <taxon>Mucorales</taxon>
        <taxon>Mucorineae</taxon>
        <taxon>Mucoraceae</taxon>
        <taxon>Mucor</taxon>
    </lineage>
</organism>
<evidence type="ECO:0000313" key="4">
    <source>
        <dbReference type="Proteomes" id="UP000603453"/>
    </source>
</evidence>
<dbReference type="InterPro" id="IPR010095">
    <property type="entry name" value="Cas12f1-like_TNB"/>
</dbReference>
<proteinExistence type="predicted"/>
<comment type="caution">
    <text evidence="3">The sequence shown here is derived from an EMBL/GenBank/DDBJ whole genome shotgun (WGS) entry which is preliminary data.</text>
</comment>
<dbReference type="OrthoDB" id="2224690at2759"/>
<reference evidence="3" key="1">
    <citation type="submission" date="2020-12" db="EMBL/GenBank/DDBJ databases">
        <title>Metabolic potential, ecology and presence of endohyphal bacteria is reflected in genomic diversity of Mucoromycotina.</title>
        <authorList>
            <person name="Muszewska A."/>
            <person name="Okrasinska A."/>
            <person name="Steczkiewicz K."/>
            <person name="Drgas O."/>
            <person name="Orlowska M."/>
            <person name="Perlinska-Lenart U."/>
            <person name="Aleksandrzak-Piekarczyk T."/>
            <person name="Szatraj K."/>
            <person name="Zielenkiewicz U."/>
            <person name="Pilsyk S."/>
            <person name="Malc E."/>
            <person name="Mieczkowski P."/>
            <person name="Kruszewska J.S."/>
            <person name="Biernat P."/>
            <person name="Pawlowska J."/>
        </authorList>
    </citation>
    <scope>NUCLEOTIDE SEQUENCE</scope>
    <source>
        <strain evidence="3">WA0000017839</strain>
    </source>
</reference>
<dbReference type="EMBL" id="JAEPRD010000074">
    <property type="protein sequence ID" value="KAG2201203.1"/>
    <property type="molecule type" value="Genomic_DNA"/>
</dbReference>
<evidence type="ECO:0000256" key="1">
    <source>
        <dbReference type="ARBA" id="ARBA00023125"/>
    </source>
</evidence>
<dbReference type="Pfam" id="PF07282">
    <property type="entry name" value="Cas12f1-like_TNB"/>
    <property type="match status" value="1"/>
</dbReference>
<dbReference type="Proteomes" id="UP000603453">
    <property type="component" value="Unassembled WGS sequence"/>
</dbReference>
<evidence type="ECO:0000313" key="3">
    <source>
        <dbReference type="EMBL" id="KAG2201203.1"/>
    </source>
</evidence>
<accession>A0A8H7V2Q5</accession>
<protein>
    <recommendedName>
        <fullName evidence="2">Cas12f1-like TNB domain-containing protein</fullName>
    </recommendedName>
</protein>
<dbReference type="GO" id="GO:0003677">
    <property type="term" value="F:DNA binding"/>
    <property type="evidence" value="ECO:0007669"/>
    <property type="project" value="UniProtKB-KW"/>
</dbReference>
<sequence length="137" mass="15773">MPLVVFGDGLKNKDLVKFKGLRHGISNKIYIQLNIREKIVDINEFKTSKICNCRLQPNLENLKVSQDDHTRKIHQVLKCITCNIYWNRDVMASKNMITIAHSIWNGNDRPTVFKRQTATSNVIASAHSRNLLKLSEN</sequence>
<gene>
    <name evidence="3" type="ORF">INT47_013014</name>
</gene>
<keyword evidence="1" id="KW-0238">DNA-binding</keyword>
<keyword evidence="4" id="KW-1185">Reference proteome</keyword>
<dbReference type="AlphaFoldDB" id="A0A8H7V2Q5"/>
<name>A0A8H7V2Q5_9FUNG</name>
<evidence type="ECO:0000259" key="2">
    <source>
        <dbReference type="Pfam" id="PF07282"/>
    </source>
</evidence>